<dbReference type="Proteomes" id="UP000218165">
    <property type="component" value="Chromosome"/>
</dbReference>
<sequence>MSSSGSILAHPASGGTAHTERETIRALLLERRPDLDHRLLVGPSGALLIPLPAGRSIEIGRMRRRGEPRWVVVSPSADGATLREPTSLGAVVRTALSALREVEARR</sequence>
<keyword evidence="3" id="KW-1185">Reference proteome</keyword>
<accession>A0A291GQF5</accession>
<dbReference type="AlphaFoldDB" id="A0A291GQF5"/>
<dbReference type="OrthoDB" id="4793798at2"/>
<reference evidence="3" key="1">
    <citation type="submission" date="2017-09" db="EMBL/GenBank/DDBJ databases">
        <title>Brachybacterium sp. VM2412.</title>
        <authorList>
            <person name="Tak E.J."/>
            <person name="Bae J.-W."/>
        </authorList>
    </citation>
    <scope>NUCLEOTIDE SEQUENCE [LARGE SCALE GENOMIC DNA]</scope>
    <source>
        <strain evidence="3">VM2412</strain>
    </source>
</reference>
<organism evidence="2 3">
    <name type="scientific">Brachybacterium vulturis</name>
    <dbReference type="NCBI Taxonomy" id="2017484"/>
    <lineage>
        <taxon>Bacteria</taxon>
        <taxon>Bacillati</taxon>
        <taxon>Actinomycetota</taxon>
        <taxon>Actinomycetes</taxon>
        <taxon>Micrococcales</taxon>
        <taxon>Dermabacteraceae</taxon>
        <taxon>Brachybacterium</taxon>
    </lineage>
</organism>
<name>A0A291GQF5_9MICO</name>
<dbReference type="KEGG" id="brz:CFK38_13545"/>
<evidence type="ECO:0000256" key="1">
    <source>
        <dbReference type="SAM" id="MobiDB-lite"/>
    </source>
</evidence>
<protein>
    <submittedName>
        <fullName evidence="2">Uncharacterized protein</fullName>
    </submittedName>
</protein>
<dbReference type="EMBL" id="CP023563">
    <property type="protein sequence ID" value="ATG52428.1"/>
    <property type="molecule type" value="Genomic_DNA"/>
</dbReference>
<proteinExistence type="predicted"/>
<dbReference type="RefSeq" id="WP_096803542.1">
    <property type="nucleotide sequence ID" value="NZ_CP023563.1"/>
</dbReference>
<feature type="region of interest" description="Disordered" evidence="1">
    <location>
        <begin position="1"/>
        <end position="20"/>
    </location>
</feature>
<evidence type="ECO:0000313" key="3">
    <source>
        <dbReference type="Proteomes" id="UP000218165"/>
    </source>
</evidence>
<evidence type="ECO:0000313" key="2">
    <source>
        <dbReference type="EMBL" id="ATG52428.1"/>
    </source>
</evidence>
<gene>
    <name evidence="2" type="ORF">CFK38_13545</name>
</gene>